<evidence type="ECO:0000313" key="3">
    <source>
        <dbReference type="Proteomes" id="UP000035035"/>
    </source>
</evidence>
<proteinExistence type="predicted"/>
<evidence type="ECO:0008006" key="4">
    <source>
        <dbReference type="Google" id="ProtNLM"/>
    </source>
</evidence>
<comment type="caution">
    <text evidence="2">The sequence shown here is derived from an EMBL/GenBank/DDBJ whole genome shotgun (WGS) entry which is preliminary data.</text>
</comment>
<dbReference type="EMBL" id="AYXO01000026">
    <property type="protein sequence ID" value="ETA06233.1"/>
    <property type="molecule type" value="Genomic_DNA"/>
</dbReference>
<dbReference type="HOGENOM" id="CLU_2617017_0_0_11"/>
<dbReference type="AlphaFoldDB" id="W9DA41"/>
<feature type="signal peptide" evidence="1">
    <location>
        <begin position="1"/>
        <end position="25"/>
    </location>
</feature>
<name>W9DA41_9ACTN</name>
<evidence type="ECO:0000313" key="2">
    <source>
        <dbReference type="EMBL" id="ETA06233.1"/>
    </source>
</evidence>
<protein>
    <recommendedName>
        <fullName evidence="4">Transglycosylase</fullName>
    </recommendedName>
</protein>
<keyword evidence="1" id="KW-0732">Signal</keyword>
<evidence type="ECO:0000256" key="1">
    <source>
        <dbReference type="SAM" id="SignalP"/>
    </source>
</evidence>
<organism evidence="2 3">
    <name type="scientific">Gordonia alkanivorans CGMCC 6845</name>
    <dbReference type="NCBI Taxonomy" id="1423140"/>
    <lineage>
        <taxon>Bacteria</taxon>
        <taxon>Bacillati</taxon>
        <taxon>Actinomycetota</taxon>
        <taxon>Actinomycetes</taxon>
        <taxon>Mycobacteriales</taxon>
        <taxon>Gordoniaceae</taxon>
        <taxon>Gordonia</taxon>
    </lineage>
</organism>
<dbReference type="Proteomes" id="UP000035035">
    <property type="component" value="Unassembled WGS sequence"/>
</dbReference>
<gene>
    <name evidence="2" type="ORF">V525_14585</name>
</gene>
<feature type="chain" id="PRO_5004919462" description="Transglycosylase" evidence="1">
    <location>
        <begin position="26"/>
        <end position="78"/>
    </location>
</feature>
<accession>W9DA41</accession>
<keyword evidence="3" id="KW-1185">Reference proteome</keyword>
<sequence>MVACAAAGIGASVIVGGLAAAPAQATTYTYTGFVECDAWRNAVLAQNPSLGATACAQGFKGWQFNTYQAPTKQPQLTW</sequence>
<reference evidence="2 3" key="1">
    <citation type="journal article" date="2014" name="Genome Announc.">
        <title>Draft Genome Sequence of Gordonia alkanivorans Strain CGMCC6845, a Halotolerant Hydrocarbon-Degrading Bacterium.</title>
        <authorList>
            <person name="Wang X."/>
            <person name="Jin D."/>
            <person name="Zhou L."/>
            <person name="Wu L."/>
            <person name="An W."/>
            <person name="Zhao L."/>
        </authorList>
    </citation>
    <scope>NUCLEOTIDE SEQUENCE [LARGE SCALE GENOMIC DNA]</scope>
    <source>
        <strain evidence="2 3">CGMCC 6845</strain>
    </source>
</reference>
<dbReference type="PATRIC" id="fig|1423140.3.peg.2917"/>